<dbReference type="AlphaFoldDB" id="A0A6A4K9C8"/>
<feature type="domain" description="FP protein C-terminal" evidence="1">
    <location>
        <begin position="211"/>
        <end position="262"/>
    </location>
</feature>
<evidence type="ECO:0000259" key="1">
    <source>
        <dbReference type="Pfam" id="PF25298"/>
    </source>
</evidence>
<comment type="caution">
    <text evidence="2">The sequence shown here is derived from an EMBL/GenBank/DDBJ whole genome shotgun (WGS) entry which is preliminary data.</text>
</comment>
<keyword evidence="3" id="KW-1185">Reference proteome</keyword>
<protein>
    <recommendedName>
        <fullName evidence="1">FP protein C-terminal domain-containing protein</fullName>
    </recommendedName>
</protein>
<sequence>MKASNICFTCGPCKTEFANTTQMDEACKSKDINSLIDVIKSLVESNKNFTKALNDYSSVVEENTQAIKNIDKQMADLTKKIDSVIEDNVKTDKRLSELENKSHETEQALLDNEIEIRNFPIERDENALDIVQKVGKTVNIDILESDINRCYRTKGIPGNSSPPVIIVDFTRHRLKQQLIAKLKARKSALSNRDFGYNDGPKETIYINNGLTYYNRKLLRDAKIAKREKNYKYLWFSNRKLLIKKDDNSVPIVLKNVDDIRHLL</sequence>
<dbReference type="Pfam" id="PF25298">
    <property type="entry name" value="Baculo_FP_2nd"/>
    <property type="match status" value="1"/>
</dbReference>
<accession>A0A6A4K9C8</accession>
<dbReference type="Proteomes" id="UP000466442">
    <property type="component" value="Linkage Group LG1"/>
</dbReference>
<evidence type="ECO:0000313" key="2">
    <source>
        <dbReference type="EMBL" id="KAF6217351.1"/>
    </source>
</evidence>
<evidence type="ECO:0000313" key="3">
    <source>
        <dbReference type="Proteomes" id="UP000466442"/>
    </source>
</evidence>
<dbReference type="EMBL" id="WIXP02000001">
    <property type="protein sequence ID" value="KAF6217351.1"/>
    <property type="molecule type" value="Genomic_DNA"/>
</dbReference>
<dbReference type="InterPro" id="IPR057251">
    <property type="entry name" value="FP_C"/>
</dbReference>
<dbReference type="OrthoDB" id="6613821at2759"/>
<proteinExistence type="predicted"/>
<dbReference type="Gene3D" id="1.20.5.300">
    <property type="match status" value="1"/>
</dbReference>
<gene>
    <name evidence="2" type="ORF">GE061_001705</name>
</gene>
<name>A0A6A4K9C8_APOLU</name>
<reference evidence="2" key="1">
    <citation type="journal article" date="2021" name="Mol. Ecol. Resour.">
        <title>Apolygus lucorum genome provides insights into omnivorousness and mesophyll feeding.</title>
        <authorList>
            <person name="Liu Y."/>
            <person name="Liu H."/>
            <person name="Wang H."/>
            <person name="Huang T."/>
            <person name="Liu B."/>
            <person name="Yang B."/>
            <person name="Yin L."/>
            <person name="Li B."/>
            <person name="Zhang Y."/>
            <person name="Zhang S."/>
            <person name="Jiang F."/>
            <person name="Zhang X."/>
            <person name="Ren Y."/>
            <person name="Wang B."/>
            <person name="Wang S."/>
            <person name="Lu Y."/>
            <person name="Wu K."/>
            <person name="Fan W."/>
            <person name="Wang G."/>
        </authorList>
    </citation>
    <scope>NUCLEOTIDE SEQUENCE</scope>
    <source>
        <strain evidence="2">12Hb</strain>
    </source>
</reference>
<organism evidence="2 3">
    <name type="scientific">Apolygus lucorum</name>
    <name type="common">Small green plant bug</name>
    <name type="synonym">Lygocoris lucorum</name>
    <dbReference type="NCBI Taxonomy" id="248454"/>
    <lineage>
        <taxon>Eukaryota</taxon>
        <taxon>Metazoa</taxon>
        <taxon>Ecdysozoa</taxon>
        <taxon>Arthropoda</taxon>
        <taxon>Hexapoda</taxon>
        <taxon>Insecta</taxon>
        <taxon>Pterygota</taxon>
        <taxon>Neoptera</taxon>
        <taxon>Paraneoptera</taxon>
        <taxon>Hemiptera</taxon>
        <taxon>Heteroptera</taxon>
        <taxon>Panheteroptera</taxon>
        <taxon>Cimicomorpha</taxon>
        <taxon>Miridae</taxon>
        <taxon>Mirini</taxon>
        <taxon>Apolygus</taxon>
    </lineage>
</organism>